<name>A0A8F9XH08_9BACT</name>
<reference evidence="2" key="1">
    <citation type="submission" date="2021-08" db="EMBL/GenBank/DDBJ databases">
        <title>Genome of a novel bacterium of the phylum Verrucomicrobia, Oleiharenicola sp. KSB-15.</title>
        <authorList>
            <person name="Chung J.-H."/>
            <person name="Ahn J.-H."/>
            <person name="Yoon Y."/>
            <person name="Kim D.-Y."/>
            <person name="An S.-H."/>
            <person name="Park I."/>
            <person name="Yeon J."/>
        </authorList>
    </citation>
    <scope>NUCLEOTIDE SEQUENCE</scope>
    <source>
        <strain evidence="2">KSB-15</strain>
    </source>
</reference>
<proteinExistence type="predicted"/>
<dbReference type="Proteomes" id="UP000825051">
    <property type="component" value="Chromosome"/>
</dbReference>
<evidence type="ECO:0000313" key="3">
    <source>
        <dbReference type="Proteomes" id="UP000825051"/>
    </source>
</evidence>
<feature type="transmembrane region" description="Helical" evidence="1">
    <location>
        <begin position="74"/>
        <end position="99"/>
    </location>
</feature>
<sequence length="350" mass="37916">MNAVIHQRLTRVRRLLVGGAVLGVLVALACGWATPAAVAPAYRFAIFACLAPALGSLLFALIHQLTGGQWAGALSPFLAAGYRLAPWLWLLVLPLLAFVPHTPQTWPLYDSRGMMAIRAGIYAIVLFFITAKLGRHGLAPRWVGPAGMIVLVFMLHILAEDWLGSLDANWHSTAFALVWMTGIALSGLAAAILAALAFGVPPHAPYGGTRAIGLDLGDLMMATLLFWCYVAFAQFLIIWAGNMPEETSWFLRRLHGPWRFVPLTLAVFHFVLPFAILLSRPWKRTVGGLALAACLLIGAQLLYTAWIFLPVLPVHGWAGFGLAAALLLCGATCFAHRYLALVQSHLETSP</sequence>
<keyword evidence="1" id="KW-0472">Membrane</keyword>
<protein>
    <recommendedName>
        <fullName evidence="4">Quinol:cytochrome c oxidoreductase quinone-binding subunit 2</fullName>
    </recommendedName>
</protein>
<dbReference type="PANTHER" id="PTHR43044:SF1">
    <property type="entry name" value="QUINOL:CYTOCHROME C OXIDOREDUCTASE QUINONE-BINDING SUBUNIT 2"/>
    <property type="match status" value="1"/>
</dbReference>
<dbReference type="EMBL" id="CP080507">
    <property type="protein sequence ID" value="QYM78805.1"/>
    <property type="molecule type" value="Genomic_DNA"/>
</dbReference>
<feature type="transmembrane region" description="Helical" evidence="1">
    <location>
        <begin position="174"/>
        <end position="198"/>
    </location>
</feature>
<keyword evidence="3" id="KW-1185">Reference proteome</keyword>
<evidence type="ECO:0008006" key="4">
    <source>
        <dbReference type="Google" id="ProtNLM"/>
    </source>
</evidence>
<dbReference type="RefSeq" id="WP_220161909.1">
    <property type="nucleotide sequence ID" value="NZ_CP080507.1"/>
</dbReference>
<feature type="transmembrane region" description="Helical" evidence="1">
    <location>
        <begin position="286"/>
        <end position="308"/>
    </location>
</feature>
<feature type="transmembrane region" description="Helical" evidence="1">
    <location>
        <begin position="111"/>
        <end position="130"/>
    </location>
</feature>
<feature type="transmembrane region" description="Helical" evidence="1">
    <location>
        <begin position="260"/>
        <end position="279"/>
    </location>
</feature>
<organism evidence="2 3">
    <name type="scientific">Horticoccus luteus</name>
    <dbReference type="NCBI Taxonomy" id="2862869"/>
    <lineage>
        <taxon>Bacteria</taxon>
        <taxon>Pseudomonadati</taxon>
        <taxon>Verrucomicrobiota</taxon>
        <taxon>Opitutia</taxon>
        <taxon>Opitutales</taxon>
        <taxon>Opitutaceae</taxon>
        <taxon>Horticoccus</taxon>
    </lineage>
</organism>
<dbReference type="PANTHER" id="PTHR43044">
    <property type="match status" value="1"/>
</dbReference>
<dbReference type="KEGG" id="ole:K0B96_16100"/>
<evidence type="ECO:0000313" key="2">
    <source>
        <dbReference type="EMBL" id="QYM78805.1"/>
    </source>
</evidence>
<keyword evidence="1" id="KW-0812">Transmembrane</keyword>
<gene>
    <name evidence="2" type="ORF">K0B96_16100</name>
</gene>
<evidence type="ECO:0000256" key="1">
    <source>
        <dbReference type="SAM" id="Phobius"/>
    </source>
</evidence>
<dbReference type="AlphaFoldDB" id="A0A8F9XH08"/>
<feature type="transmembrane region" description="Helical" evidence="1">
    <location>
        <begin position="41"/>
        <end position="62"/>
    </location>
</feature>
<feature type="transmembrane region" description="Helical" evidence="1">
    <location>
        <begin position="314"/>
        <end position="335"/>
    </location>
</feature>
<keyword evidence="1" id="KW-1133">Transmembrane helix</keyword>
<feature type="transmembrane region" description="Helical" evidence="1">
    <location>
        <begin position="142"/>
        <end position="159"/>
    </location>
</feature>
<accession>A0A8F9XH08</accession>
<feature type="transmembrane region" description="Helical" evidence="1">
    <location>
        <begin position="219"/>
        <end position="240"/>
    </location>
</feature>